<dbReference type="PANTHER" id="PTHR13027">
    <property type="entry name" value="SAND PROTEIN-RELATED"/>
    <property type="match status" value="1"/>
</dbReference>
<dbReference type="Pfam" id="PF19036">
    <property type="entry name" value="Fuz_longin_1"/>
    <property type="match status" value="1"/>
</dbReference>
<dbReference type="Pfam" id="PF19038">
    <property type="entry name" value="Fuz_longin_3"/>
    <property type="match status" value="1"/>
</dbReference>
<feature type="compositionally biased region" description="Polar residues" evidence="3">
    <location>
        <begin position="49"/>
        <end position="60"/>
    </location>
</feature>
<dbReference type="GO" id="GO:0035658">
    <property type="term" value="C:Mon1-Ccz1 complex"/>
    <property type="evidence" value="ECO:0007669"/>
    <property type="project" value="TreeGrafter"/>
</dbReference>
<gene>
    <name evidence="7" type="ORF">V5799_008309</name>
</gene>
<dbReference type="PRINTS" id="PR01546">
    <property type="entry name" value="YEAST73DUF"/>
</dbReference>
<dbReference type="GO" id="GO:0006623">
    <property type="term" value="P:protein targeting to vacuole"/>
    <property type="evidence" value="ECO:0007669"/>
    <property type="project" value="UniProtKB-UniRule"/>
</dbReference>
<accession>A0AAQ4FDI9</accession>
<dbReference type="InterPro" id="IPR004353">
    <property type="entry name" value="Mon1"/>
</dbReference>
<evidence type="ECO:0000259" key="4">
    <source>
        <dbReference type="Pfam" id="PF19036"/>
    </source>
</evidence>
<reference evidence="7 8" key="1">
    <citation type="journal article" date="2023" name="Arcadia Sci">
        <title>De novo assembly of a long-read Amblyomma americanum tick genome.</title>
        <authorList>
            <person name="Chou S."/>
            <person name="Poskanzer K.E."/>
            <person name="Rollins M."/>
            <person name="Thuy-Boun P.S."/>
        </authorList>
    </citation>
    <scope>NUCLEOTIDE SEQUENCE [LARGE SCALE GENOMIC DNA]</scope>
    <source>
        <strain evidence="7">F_SG_1</strain>
        <tissue evidence="7">Salivary glands</tissue>
    </source>
</reference>
<feature type="region of interest" description="Disordered" evidence="3">
    <location>
        <begin position="1"/>
        <end position="116"/>
    </location>
</feature>
<evidence type="ECO:0000256" key="2">
    <source>
        <dbReference type="RuleBase" id="RU367048"/>
    </source>
</evidence>
<comment type="similarity">
    <text evidence="1 2">Belongs to the MON1/SAND family.</text>
</comment>
<dbReference type="Proteomes" id="UP001321473">
    <property type="component" value="Unassembled WGS sequence"/>
</dbReference>
<comment type="function">
    <text evidence="2">Plays an important role in membrane trafficking through the secretory apparatus.</text>
</comment>
<keyword evidence="8" id="KW-1185">Reference proteome</keyword>
<dbReference type="InterPro" id="IPR043970">
    <property type="entry name" value="FUZ/MON1/HPS1_longin_3"/>
</dbReference>
<dbReference type="AlphaFoldDB" id="A0AAQ4FDI9"/>
<dbReference type="PANTHER" id="PTHR13027:SF7">
    <property type="entry name" value="VACUOLAR FUSION PROTEIN MON1 HOMOLOG"/>
    <property type="match status" value="1"/>
</dbReference>
<proteinExistence type="inferred from homology"/>
<dbReference type="InterPro" id="IPR043971">
    <property type="entry name" value="FUZ/MON1/HPS1_longin_2"/>
</dbReference>
<feature type="domain" description="FUZ/MON1/HPS1 second Longin" evidence="5">
    <location>
        <begin position="306"/>
        <end position="404"/>
    </location>
</feature>
<evidence type="ECO:0000256" key="3">
    <source>
        <dbReference type="SAM" id="MobiDB-lite"/>
    </source>
</evidence>
<feature type="domain" description="FUZ/MON1/HPS1 first Longin" evidence="4">
    <location>
        <begin position="144"/>
        <end position="266"/>
    </location>
</feature>
<sequence length="543" mass="60022">MASTESDGRNGERQIDPSTTGDAKLSDDEGDIPKDFEPGASKDPIILSVDSSSDLESQAYAQGDGGMSPRSRSKSTINEIERSASEDDVPSAKGRPSSEASEPGVDMPSSDDVAEAKSAADLLGPELGSLADDWDNHAWRQQDKHVFVLSDAGKPIYCRHGSEEQLAALAGVMQALVSCIGLSGDQVRYVRAGRLRLAFLLRLPLILVAATSLPLSLQQLQAQLVYVHAQILSVVTASQLERVFSQRCNFDLRRLLAGSERFLDSLCDLMDRDPSFLLGAVRCLPLAPVLRDNITQAMLKHCAKHKKLVFGLLVAEQQLVALVGMRKYQLHHVDLHLLLNLVHASESFKTAEAWTPVCLPKFDPSGFLHAHVSYLAEGSPACLLLLTVDRDLFFPLQECRRKIAESLQRKGCLEALREAAVCGGYSVREAGVPELYHFLYKSKSGAQLSSPRLEAPCSRDPDRLLAQYRLLHHRMYQPACPLKILFWATGRETLMGWHMAGFELYAAFEPLVSKDTAVRAMSKLLHWIKQEEERLFIMSYATL</sequence>
<dbReference type="InterPro" id="IPR043972">
    <property type="entry name" value="FUZ/MON1/HPS1_longin_1"/>
</dbReference>
<protein>
    <recommendedName>
        <fullName evidence="2">Vacuolar fusion protein MON1 homolog</fullName>
    </recommendedName>
</protein>
<comment type="caution">
    <text evidence="7">The sequence shown here is derived from an EMBL/GenBank/DDBJ whole genome shotgun (WGS) entry which is preliminary data.</text>
</comment>
<dbReference type="EMBL" id="JARKHS020003666">
    <property type="protein sequence ID" value="KAK8785324.1"/>
    <property type="molecule type" value="Genomic_DNA"/>
</dbReference>
<feature type="compositionally biased region" description="Basic and acidic residues" evidence="3">
    <location>
        <begin position="24"/>
        <end position="37"/>
    </location>
</feature>
<feature type="compositionally biased region" description="Basic and acidic residues" evidence="3">
    <location>
        <begin position="1"/>
        <end position="15"/>
    </location>
</feature>
<evidence type="ECO:0000259" key="5">
    <source>
        <dbReference type="Pfam" id="PF19037"/>
    </source>
</evidence>
<feature type="domain" description="FUZ/MON1/HPS1 third Longin" evidence="6">
    <location>
        <begin position="434"/>
        <end position="532"/>
    </location>
</feature>
<evidence type="ECO:0000259" key="6">
    <source>
        <dbReference type="Pfam" id="PF19038"/>
    </source>
</evidence>
<dbReference type="GO" id="GO:0016192">
    <property type="term" value="P:vesicle-mediated transport"/>
    <property type="evidence" value="ECO:0007669"/>
    <property type="project" value="InterPro"/>
</dbReference>
<evidence type="ECO:0000256" key="1">
    <source>
        <dbReference type="ARBA" id="ARBA00008968"/>
    </source>
</evidence>
<evidence type="ECO:0000313" key="8">
    <source>
        <dbReference type="Proteomes" id="UP001321473"/>
    </source>
</evidence>
<organism evidence="7 8">
    <name type="scientific">Amblyomma americanum</name>
    <name type="common">Lone star tick</name>
    <dbReference type="NCBI Taxonomy" id="6943"/>
    <lineage>
        <taxon>Eukaryota</taxon>
        <taxon>Metazoa</taxon>
        <taxon>Ecdysozoa</taxon>
        <taxon>Arthropoda</taxon>
        <taxon>Chelicerata</taxon>
        <taxon>Arachnida</taxon>
        <taxon>Acari</taxon>
        <taxon>Parasitiformes</taxon>
        <taxon>Ixodida</taxon>
        <taxon>Ixodoidea</taxon>
        <taxon>Ixodidae</taxon>
        <taxon>Amblyomminae</taxon>
        <taxon>Amblyomma</taxon>
    </lineage>
</organism>
<name>A0AAQ4FDI9_AMBAM</name>
<dbReference type="Pfam" id="PF19037">
    <property type="entry name" value="Fuz_longin_2"/>
    <property type="match status" value="1"/>
</dbReference>
<evidence type="ECO:0000313" key="7">
    <source>
        <dbReference type="EMBL" id="KAK8785324.1"/>
    </source>
</evidence>